<accession>A0A1Q5U4C2</accession>
<gene>
    <name evidence="1" type="ORF">Xentx_01588</name>
</gene>
<evidence type="ECO:0000313" key="1">
    <source>
        <dbReference type="EMBL" id="OKP07311.1"/>
    </source>
</evidence>
<dbReference type="InterPro" id="IPR019289">
    <property type="entry name" value="Phage_tail_E/E"/>
</dbReference>
<sequence>MSTNYRLQFPYTTAAGVNIEEIQLSRLKVKDIKAARRISENPADWDDILLSRSTGLLPEDIEQMDAADYLALQQRFQKIVGVDQGNKDAVGSRGNTGTVVSVSAE</sequence>
<name>A0A1Q5U4C2_9GAMM</name>
<keyword evidence="2" id="KW-1185">Reference proteome</keyword>
<dbReference type="RefSeq" id="WP_074019700.1">
    <property type="nucleotide sequence ID" value="NZ_CAWMWP010000109.1"/>
</dbReference>
<protein>
    <recommendedName>
        <fullName evidence="3">Phage tail assembly protein</fullName>
    </recommendedName>
</protein>
<organism evidence="1 2">
    <name type="scientific">Xenorhabdus thuongxuanensis</name>
    <dbReference type="NCBI Taxonomy" id="1873484"/>
    <lineage>
        <taxon>Bacteria</taxon>
        <taxon>Pseudomonadati</taxon>
        <taxon>Pseudomonadota</taxon>
        <taxon>Gammaproteobacteria</taxon>
        <taxon>Enterobacterales</taxon>
        <taxon>Morganellaceae</taxon>
        <taxon>Xenorhabdus</taxon>
    </lineage>
</organism>
<proteinExistence type="predicted"/>
<comment type="caution">
    <text evidence="1">The sequence shown here is derived from an EMBL/GenBank/DDBJ whole genome shotgun (WGS) entry which is preliminary data.</text>
</comment>
<evidence type="ECO:0008006" key="3">
    <source>
        <dbReference type="Google" id="ProtNLM"/>
    </source>
</evidence>
<dbReference type="EMBL" id="MKGR01000008">
    <property type="protein sequence ID" value="OKP07311.1"/>
    <property type="molecule type" value="Genomic_DNA"/>
</dbReference>
<dbReference type="Proteomes" id="UP000186277">
    <property type="component" value="Unassembled WGS sequence"/>
</dbReference>
<dbReference type="Pfam" id="PF10109">
    <property type="entry name" value="Phage_TAC_7"/>
    <property type="match status" value="1"/>
</dbReference>
<reference evidence="1 2" key="1">
    <citation type="submission" date="2016-09" db="EMBL/GenBank/DDBJ databases">
        <title>Xenorhabdus thuongxuanensis sp. nov. and Xenorhabdus eapokensis sp. nov., isolated from Steinernema species.</title>
        <authorList>
            <person name="Kaempfer P."/>
            <person name="Tobias N.J."/>
            <person name="Phan Ke L."/>
            <person name="Bode H.B."/>
            <person name="Glaeser S.P."/>
        </authorList>
    </citation>
    <scope>NUCLEOTIDE SEQUENCE [LARGE SCALE GENOMIC DNA]</scope>
    <source>
        <strain evidence="1 2">30TX1</strain>
    </source>
</reference>
<evidence type="ECO:0000313" key="2">
    <source>
        <dbReference type="Proteomes" id="UP000186277"/>
    </source>
</evidence>
<dbReference type="AlphaFoldDB" id="A0A1Q5U4C2"/>